<proteinExistence type="predicted"/>
<dbReference type="PANTHER" id="PTHR33067:SF9">
    <property type="entry name" value="RNA-DIRECTED DNA POLYMERASE"/>
    <property type="match status" value="1"/>
</dbReference>
<gene>
    <name evidence="1" type="ORF">R3W88_022701</name>
</gene>
<dbReference type="Proteomes" id="UP001311915">
    <property type="component" value="Unassembled WGS sequence"/>
</dbReference>
<comment type="caution">
    <text evidence="1">The sequence shown here is derived from an EMBL/GenBank/DDBJ whole genome shotgun (WGS) entry which is preliminary data.</text>
</comment>
<protein>
    <submittedName>
        <fullName evidence="1">Uncharacterized protein</fullName>
    </submittedName>
</protein>
<evidence type="ECO:0000313" key="1">
    <source>
        <dbReference type="EMBL" id="KAK4729713.1"/>
    </source>
</evidence>
<dbReference type="Gene3D" id="2.40.70.10">
    <property type="entry name" value="Acid Proteases"/>
    <property type="match status" value="1"/>
</dbReference>
<keyword evidence="2" id="KW-1185">Reference proteome</keyword>
<accession>A0AAV9LVM2</accession>
<evidence type="ECO:0000313" key="2">
    <source>
        <dbReference type="Proteomes" id="UP001311915"/>
    </source>
</evidence>
<organism evidence="1 2">
    <name type="scientific">Solanum pinnatisectum</name>
    <name type="common">tansyleaf nightshade</name>
    <dbReference type="NCBI Taxonomy" id="50273"/>
    <lineage>
        <taxon>Eukaryota</taxon>
        <taxon>Viridiplantae</taxon>
        <taxon>Streptophyta</taxon>
        <taxon>Embryophyta</taxon>
        <taxon>Tracheophyta</taxon>
        <taxon>Spermatophyta</taxon>
        <taxon>Magnoliopsida</taxon>
        <taxon>eudicotyledons</taxon>
        <taxon>Gunneridae</taxon>
        <taxon>Pentapetalae</taxon>
        <taxon>asterids</taxon>
        <taxon>lamiids</taxon>
        <taxon>Solanales</taxon>
        <taxon>Solanaceae</taxon>
        <taxon>Solanoideae</taxon>
        <taxon>Solaneae</taxon>
        <taxon>Solanum</taxon>
    </lineage>
</organism>
<dbReference type="EMBL" id="JAWPEI010000004">
    <property type="protein sequence ID" value="KAK4729713.1"/>
    <property type="molecule type" value="Genomic_DNA"/>
</dbReference>
<reference evidence="1 2" key="1">
    <citation type="submission" date="2023-10" db="EMBL/GenBank/DDBJ databases">
        <title>Genome-Wide Identification Analysis in wild type Solanum Pinnatisectum Reveals Some Genes Defensing Phytophthora Infestans.</title>
        <authorList>
            <person name="Sun C."/>
        </authorList>
    </citation>
    <scope>NUCLEOTIDE SEQUENCE [LARGE SCALE GENOMIC DNA]</scope>
    <source>
        <strain evidence="1">LQN</strain>
        <tissue evidence="1">Leaf</tissue>
    </source>
</reference>
<dbReference type="PANTHER" id="PTHR33067">
    <property type="entry name" value="RNA-DIRECTED DNA POLYMERASE-RELATED"/>
    <property type="match status" value="1"/>
</dbReference>
<dbReference type="InterPro" id="IPR021109">
    <property type="entry name" value="Peptidase_aspartic_dom_sf"/>
</dbReference>
<dbReference type="AlphaFoldDB" id="A0AAV9LVM2"/>
<name>A0AAV9LVM2_9SOLN</name>
<sequence>MQPLPKISPPFPQHLRRKNEHEKFKKFLSVFKTLSINLPLVETLLEIPGYVKFMKELVTKKRSLDFETIEVSHSCSAIMTKELIKKREDPKAFTIPCTIGMLKFAKSSCDLGATDFFILDCEIDFEIPIILGRPFLATERALVDVESEKLKFRVNKDEVTFNVYKSMKHPSDIHVVSTVDVIDEAVASVSQLMSMSEPLEAVLPNYDEFKIQGYEEVVAALSSMGGGVFKGSIEVAH</sequence>